<accession>A0A132A8R2</accession>
<name>A0A132A8R2_SARSC</name>
<sequence length="66" mass="7484">MKISLEETLLNSSIPQTSSSSSSSQSSSSSTTQENVCDDSTKFDERQRTIIQQHEIERQKRKSFQT</sequence>
<gene>
    <name evidence="2" type="ORF">QR98_0057480</name>
</gene>
<comment type="caution">
    <text evidence="2">The sequence shown here is derived from an EMBL/GenBank/DDBJ whole genome shotgun (WGS) entry which is preliminary data.</text>
</comment>
<dbReference type="AlphaFoldDB" id="A0A132A8R2"/>
<organism evidence="2 3">
    <name type="scientific">Sarcoptes scabiei</name>
    <name type="common">Itch mite</name>
    <name type="synonym">Acarus scabiei</name>
    <dbReference type="NCBI Taxonomy" id="52283"/>
    <lineage>
        <taxon>Eukaryota</taxon>
        <taxon>Metazoa</taxon>
        <taxon>Ecdysozoa</taxon>
        <taxon>Arthropoda</taxon>
        <taxon>Chelicerata</taxon>
        <taxon>Arachnida</taxon>
        <taxon>Acari</taxon>
        <taxon>Acariformes</taxon>
        <taxon>Sarcoptiformes</taxon>
        <taxon>Astigmata</taxon>
        <taxon>Psoroptidia</taxon>
        <taxon>Sarcoptoidea</taxon>
        <taxon>Sarcoptidae</taxon>
        <taxon>Sarcoptinae</taxon>
        <taxon>Sarcoptes</taxon>
    </lineage>
</organism>
<protein>
    <submittedName>
        <fullName evidence="2">Uncharacterized protein</fullName>
    </submittedName>
</protein>
<feature type="region of interest" description="Disordered" evidence="1">
    <location>
        <begin position="1"/>
        <end position="66"/>
    </location>
</feature>
<feature type="compositionally biased region" description="Low complexity" evidence="1">
    <location>
        <begin position="12"/>
        <end position="33"/>
    </location>
</feature>
<dbReference type="VEuPathDB" id="VectorBase:SSCA003139"/>
<dbReference type="Proteomes" id="UP000616769">
    <property type="component" value="Unassembled WGS sequence"/>
</dbReference>
<reference evidence="2 3" key="1">
    <citation type="journal article" date="2015" name="Parasit. Vectors">
        <title>Draft genome of the scabies mite.</title>
        <authorList>
            <person name="Rider S.D.Jr."/>
            <person name="Morgan M.S."/>
            <person name="Arlian L.G."/>
        </authorList>
    </citation>
    <scope>NUCLEOTIDE SEQUENCE [LARGE SCALE GENOMIC DNA]</scope>
    <source>
        <strain evidence="2">Arlian Lab</strain>
    </source>
</reference>
<dbReference type="EMBL" id="JXLN01011433">
    <property type="protein sequence ID" value="KPM07259.1"/>
    <property type="molecule type" value="Genomic_DNA"/>
</dbReference>
<evidence type="ECO:0000256" key="1">
    <source>
        <dbReference type="SAM" id="MobiDB-lite"/>
    </source>
</evidence>
<feature type="compositionally biased region" description="Basic and acidic residues" evidence="1">
    <location>
        <begin position="39"/>
        <end position="58"/>
    </location>
</feature>
<evidence type="ECO:0000313" key="2">
    <source>
        <dbReference type="EMBL" id="KPM07259.1"/>
    </source>
</evidence>
<evidence type="ECO:0000313" key="3">
    <source>
        <dbReference type="Proteomes" id="UP000616769"/>
    </source>
</evidence>
<proteinExistence type="predicted"/>